<comment type="caution">
    <text evidence="1">The sequence shown here is derived from an EMBL/GenBank/DDBJ whole genome shotgun (WGS) entry which is preliminary data.</text>
</comment>
<reference evidence="2" key="1">
    <citation type="journal article" date="2019" name="Int. J. Syst. Evol. Microbiol.">
        <title>The Global Catalogue of Microorganisms (GCM) 10K type strain sequencing project: providing services to taxonomists for standard genome sequencing and annotation.</title>
        <authorList>
            <consortium name="The Broad Institute Genomics Platform"/>
            <consortium name="The Broad Institute Genome Sequencing Center for Infectious Disease"/>
            <person name="Wu L."/>
            <person name="Ma J."/>
        </authorList>
    </citation>
    <scope>NUCLEOTIDE SEQUENCE [LARGE SCALE GENOMIC DNA]</scope>
    <source>
        <strain evidence="2">CCUG 54518</strain>
    </source>
</reference>
<dbReference type="RefSeq" id="WP_382259736.1">
    <property type="nucleotide sequence ID" value="NZ_JBHTBX010000015.1"/>
</dbReference>
<protein>
    <submittedName>
        <fullName evidence="1">Uncharacterized protein</fullName>
    </submittedName>
</protein>
<accession>A0ABW2RDR2</accession>
<sequence length="297" mass="32506">MNKIISITLGYVLFSFIGVPLAIAGKLTGRDDGRMAWKRAAVAFGSSMCHEDVKIEKSAPVIDRLQASEVKHLQAASYEVSEACKQAPIKDHLLNVYLYGDRIERVLKVPTTPLPWQRSEAAFTRVMLKPLRPEQMRKAGLEYTLDSAIAHTRAEFLSGKVERACAKGVAVREEATAASKTLFAPPQPAVRESTDAPSQAVSPAMIVKSAQGVIDFVGENTVHPKGRPKYTTYSVTVREDGGQMVTFSGVDLREKAATMGLSKGDRVLITQSREEFTVDNGGQETKQHKNVFDIQTA</sequence>
<name>A0ABW2RDR2_9BURK</name>
<evidence type="ECO:0000313" key="1">
    <source>
        <dbReference type="EMBL" id="MFC7436235.1"/>
    </source>
</evidence>
<keyword evidence="2" id="KW-1185">Reference proteome</keyword>
<dbReference type="EMBL" id="JBHTBX010000015">
    <property type="protein sequence ID" value="MFC7436235.1"/>
    <property type="molecule type" value="Genomic_DNA"/>
</dbReference>
<gene>
    <name evidence="1" type="ORF">ACFQNJ_17135</name>
</gene>
<dbReference type="Proteomes" id="UP001596495">
    <property type="component" value="Unassembled WGS sequence"/>
</dbReference>
<organism evidence="1 2">
    <name type="scientific">Hydrogenophaga bisanensis</name>
    <dbReference type="NCBI Taxonomy" id="439611"/>
    <lineage>
        <taxon>Bacteria</taxon>
        <taxon>Pseudomonadati</taxon>
        <taxon>Pseudomonadota</taxon>
        <taxon>Betaproteobacteria</taxon>
        <taxon>Burkholderiales</taxon>
        <taxon>Comamonadaceae</taxon>
        <taxon>Hydrogenophaga</taxon>
    </lineage>
</organism>
<proteinExistence type="predicted"/>
<evidence type="ECO:0000313" key="2">
    <source>
        <dbReference type="Proteomes" id="UP001596495"/>
    </source>
</evidence>